<dbReference type="EMBL" id="MFNE01000053">
    <property type="protein sequence ID" value="OGG93014.1"/>
    <property type="molecule type" value="Genomic_DNA"/>
</dbReference>
<comment type="caution">
    <text evidence="2">The sequence shown here is derived from an EMBL/GenBank/DDBJ whole genome shotgun (WGS) entry which is preliminary data.</text>
</comment>
<name>A0A1F6G4I7_9PROT</name>
<dbReference type="InterPro" id="IPR002937">
    <property type="entry name" value="Amino_oxidase"/>
</dbReference>
<organism evidence="2 3">
    <name type="scientific">Candidatus Lambdaproteobacteria bacterium RIFOXYD2_FULL_50_16</name>
    <dbReference type="NCBI Taxonomy" id="1817772"/>
    <lineage>
        <taxon>Bacteria</taxon>
        <taxon>Pseudomonadati</taxon>
        <taxon>Pseudomonadota</taxon>
        <taxon>Candidatus Lambdaproteobacteria</taxon>
    </lineage>
</organism>
<dbReference type="Proteomes" id="UP000178449">
    <property type="component" value="Unassembled WGS sequence"/>
</dbReference>
<dbReference type="Pfam" id="PF01593">
    <property type="entry name" value="Amino_oxidase"/>
    <property type="match status" value="1"/>
</dbReference>
<dbReference type="STRING" id="1817772.A2527_13840"/>
<protein>
    <recommendedName>
        <fullName evidence="1">Amine oxidase domain-containing protein</fullName>
    </recommendedName>
</protein>
<accession>A0A1F6G4I7</accession>
<evidence type="ECO:0000259" key="1">
    <source>
        <dbReference type="Pfam" id="PF01593"/>
    </source>
</evidence>
<dbReference type="AlphaFoldDB" id="A0A1F6G4I7"/>
<feature type="domain" description="Amine oxidase" evidence="1">
    <location>
        <begin position="80"/>
        <end position="309"/>
    </location>
</feature>
<proteinExistence type="predicted"/>
<reference evidence="2 3" key="1">
    <citation type="journal article" date="2016" name="Nat. Commun.">
        <title>Thousands of microbial genomes shed light on interconnected biogeochemical processes in an aquifer system.</title>
        <authorList>
            <person name="Anantharaman K."/>
            <person name="Brown C.T."/>
            <person name="Hug L.A."/>
            <person name="Sharon I."/>
            <person name="Castelle C.J."/>
            <person name="Probst A.J."/>
            <person name="Thomas B.C."/>
            <person name="Singh A."/>
            <person name="Wilkins M.J."/>
            <person name="Karaoz U."/>
            <person name="Brodie E.L."/>
            <person name="Williams K.H."/>
            <person name="Hubbard S.S."/>
            <person name="Banfield J.F."/>
        </authorList>
    </citation>
    <scope>NUCLEOTIDE SEQUENCE [LARGE SCALE GENOMIC DNA]</scope>
</reference>
<gene>
    <name evidence="2" type="ORF">A2527_13840</name>
</gene>
<evidence type="ECO:0000313" key="3">
    <source>
        <dbReference type="Proteomes" id="UP000178449"/>
    </source>
</evidence>
<sequence length="330" mass="37501">MLQTVNLKDEKAGYQPYVVLPYQKSSTGTWPCWPEEPFWDQIDPTQAAYYQEQDKLYGTTLESPWLKLPDSVKRYELKQGVDFDRVICGITLRALVPVTQSLALKNQKWRDMLKNVQTVTTMAYQLWFKKTAQETGYNPGNPAYKELQALNGGFARPWGTQADLTHLLAAEDWKVPDPKYLIYSCCPMPMPEVPVPQADHGYPGRQTQKVKTEGWQWLNQWAGQLWPNCAPKDNPAGLDPNQLDSEYWRAGTNYTEHYVLSVPNSTQYRLLSDDLGIKNFFIAGDWTRNVINAGCVEAGTISGLFCARQFTGWDIPIYNVNPAKGGWTGT</sequence>
<evidence type="ECO:0000313" key="2">
    <source>
        <dbReference type="EMBL" id="OGG93014.1"/>
    </source>
</evidence>
<dbReference type="GO" id="GO:0016491">
    <property type="term" value="F:oxidoreductase activity"/>
    <property type="evidence" value="ECO:0007669"/>
    <property type="project" value="InterPro"/>
</dbReference>